<feature type="domain" description="RNase H type-1" evidence="1">
    <location>
        <begin position="150"/>
        <end position="325"/>
    </location>
</feature>
<dbReference type="EMBL" id="JBFXLU010000073">
    <property type="protein sequence ID" value="KAL2845267.1"/>
    <property type="molecule type" value="Genomic_DNA"/>
</dbReference>
<protein>
    <recommendedName>
        <fullName evidence="1">RNase H type-1 domain-containing protein</fullName>
    </recommendedName>
</protein>
<dbReference type="InterPro" id="IPR012337">
    <property type="entry name" value="RNaseH-like_sf"/>
</dbReference>
<organism evidence="2 3">
    <name type="scientific">Aspergillus pseudoustus</name>
    <dbReference type="NCBI Taxonomy" id="1810923"/>
    <lineage>
        <taxon>Eukaryota</taxon>
        <taxon>Fungi</taxon>
        <taxon>Dikarya</taxon>
        <taxon>Ascomycota</taxon>
        <taxon>Pezizomycotina</taxon>
        <taxon>Eurotiomycetes</taxon>
        <taxon>Eurotiomycetidae</taxon>
        <taxon>Eurotiales</taxon>
        <taxon>Aspergillaceae</taxon>
        <taxon>Aspergillus</taxon>
        <taxon>Aspergillus subgen. Nidulantes</taxon>
    </lineage>
</organism>
<dbReference type="InterPro" id="IPR002156">
    <property type="entry name" value="RNaseH_domain"/>
</dbReference>
<evidence type="ECO:0000259" key="1">
    <source>
        <dbReference type="PROSITE" id="PS50879"/>
    </source>
</evidence>
<gene>
    <name evidence="2" type="ORF">BJY01DRAFT_247743</name>
</gene>
<name>A0ABR4JZS0_9EURO</name>
<evidence type="ECO:0000313" key="2">
    <source>
        <dbReference type="EMBL" id="KAL2845267.1"/>
    </source>
</evidence>
<dbReference type="PROSITE" id="PS50879">
    <property type="entry name" value="RNASE_H_1"/>
    <property type="match status" value="1"/>
</dbReference>
<keyword evidence="3" id="KW-1185">Reference proteome</keyword>
<dbReference type="Proteomes" id="UP001610446">
    <property type="component" value="Unassembled WGS sequence"/>
</dbReference>
<dbReference type="Gene3D" id="3.30.420.10">
    <property type="entry name" value="Ribonuclease H-like superfamily/Ribonuclease H"/>
    <property type="match status" value="1"/>
</dbReference>
<proteinExistence type="predicted"/>
<dbReference type="InterPro" id="IPR036397">
    <property type="entry name" value="RNaseH_sf"/>
</dbReference>
<sequence>MPARYTRRAVPEWVKVRIHIPIYKVDPQLKHQTNLLKSQSPNAFFDADAAYGSDTDSVDSDTSSTISALSIRSSISTRSSSSTITTLSSLPDDPLTEPSLPINRRFRPELIYPQAHFTPRDIEVPRGRWVYLACPHSRVKCSNCGVHVAHTDAIVIAMDGASRTATRRGDGNEAANADADAVSSLGVFCGFGNPYNRAQTIDDLSLHTSQTAELKACVRALCQAGLIGEDHALPTAHNPHGRDVRFVVIKSNSEHVVRGVTELLPRWKANGWRNSRGVEVANAEEFRVIDRLVHSLRGDGIEVRFWLVPKAMNRQAQGMARNTLRVEG</sequence>
<evidence type="ECO:0000313" key="3">
    <source>
        <dbReference type="Proteomes" id="UP001610446"/>
    </source>
</evidence>
<dbReference type="SUPFAM" id="SSF53098">
    <property type="entry name" value="Ribonuclease H-like"/>
    <property type="match status" value="1"/>
</dbReference>
<comment type="caution">
    <text evidence="2">The sequence shown here is derived from an EMBL/GenBank/DDBJ whole genome shotgun (WGS) entry which is preliminary data.</text>
</comment>
<accession>A0ABR4JZS0</accession>
<reference evidence="2 3" key="1">
    <citation type="submission" date="2024-07" db="EMBL/GenBank/DDBJ databases">
        <title>Section-level genome sequencing and comparative genomics of Aspergillus sections Usti and Cavernicolus.</title>
        <authorList>
            <consortium name="Lawrence Berkeley National Laboratory"/>
            <person name="Nybo J.L."/>
            <person name="Vesth T.C."/>
            <person name="Theobald S."/>
            <person name="Frisvad J.C."/>
            <person name="Larsen T.O."/>
            <person name="Kjaerboelling I."/>
            <person name="Rothschild-Mancinelli K."/>
            <person name="Lyhne E.K."/>
            <person name="Kogle M.E."/>
            <person name="Barry K."/>
            <person name="Clum A."/>
            <person name="Na H."/>
            <person name="Ledsgaard L."/>
            <person name="Lin J."/>
            <person name="Lipzen A."/>
            <person name="Kuo A."/>
            <person name="Riley R."/>
            <person name="Mondo S."/>
            <person name="Labutti K."/>
            <person name="Haridas S."/>
            <person name="Pangalinan J."/>
            <person name="Salamov A.A."/>
            <person name="Simmons B.A."/>
            <person name="Magnuson J.K."/>
            <person name="Chen J."/>
            <person name="Drula E."/>
            <person name="Henrissat B."/>
            <person name="Wiebenga A."/>
            <person name="Lubbers R.J."/>
            <person name="Gomes A.C."/>
            <person name="Makela M.R."/>
            <person name="Stajich J."/>
            <person name="Grigoriev I.V."/>
            <person name="Mortensen U.H."/>
            <person name="De Vries R.P."/>
            <person name="Baker S.E."/>
            <person name="Andersen M.R."/>
        </authorList>
    </citation>
    <scope>NUCLEOTIDE SEQUENCE [LARGE SCALE GENOMIC DNA]</scope>
    <source>
        <strain evidence="2 3">CBS 123904</strain>
    </source>
</reference>